<keyword evidence="9 12" id="KW-0675">Receptor</keyword>
<dbReference type="GO" id="GO:0005886">
    <property type="term" value="C:plasma membrane"/>
    <property type="evidence" value="ECO:0007669"/>
    <property type="project" value="UniProtKB-SubCell"/>
</dbReference>
<keyword evidence="5 13" id="KW-0552">Olfaction</keyword>
<keyword evidence="3 13" id="KW-0716">Sensory transduction</keyword>
<evidence type="ECO:0000313" key="15">
    <source>
        <dbReference type="Ensembl" id="ENSPCEP00000011810.1"/>
    </source>
</evidence>
<evidence type="ECO:0000256" key="6">
    <source>
        <dbReference type="ARBA" id="ARBA00022989"/>
    </source>
</evidence>
<dbReference type="PANTHER" id="PTHR26454:SF1">
    <property type="entry name" value="OLFACTORY RECEPTOR"/>
    <property type="match status" value="1"/>
</dbReference>
<comment type="subcellular location">
    <subcellularLocation>
        <location evidence="1 13">Cell membrane</location>
        <topology evidence="1 13">Multi-pass membrane protein</topology>
    </subcellularLocation>
</comment>
<name>A0A8C8RW53_9SAUR</name>
<feature type="domain" description="G-protein coupled receptors family 1 profile" evidence="14">
    <location>
        <begin position="40"/>
        <end position="292"/>
    </location>
</feature>
<sequence length="318" mass="36483">MEMNYTIVTEFVLLSFPHVHQLEIFLFMIFLTIYVLTLMGNTIILILIGTDYRLHTPMYFFLGNFSFLEILITTVVMPKLLQNLLSDKKTISFAGCLTQAYFYFFLGGAEFILIAAMSFDRYSAICNPLRYSNVMTRRVCVYIALGSWFGGFLANVLPTIIIYQLPFCGPNIINHFFCDSTPLLRLTCIDAQLFEVIEFINFFFATLVIMTSLLLTVVAYSFITVTILKIPSTQERQKAFSTCATHITMAVLGYGSTIFLYVRPAKSTSLEFNKFVSVLNTMVTPVLNPFIFSLRNKKVHMVVRDAFNKRCCQTREQW</sequence>
<feature type="transmembrane region" description="Helical" evidence="13">
    <location>
        <begin position="59"/>
        <end position="80"/>
    </location>
</feature>
<keyword evidence="2 13" id="KW-1003">Cell membrane</keyword>
<evidence type="ECO:0000259" key="14">
    <source>
        <dbReference type="PROSITE" id="PS50262"/>
    </source>
</evidence>
<evidence type="ECO:0000256" key="11">
    <source>
        <dbReference type="ARBA" id="ARBA00023224"/>
    </source>
</evidence>
<keyword evidence="8 13" id="KW-0472">Membrane</keyword>
<feature type="transmembrane region" description="Helical" evidence="13">
    <location>
        <begin position="139"/>
        <end position="163"/>
    </location>
</feature>
<evidence type="ECO:0000256" key="9">
    <source>
        <dbReference type="ARBA" id="ARBA00023170"/>
    </source>
</evidence>
<keyword evidence="11 12" id="KW-0807">Transducer</keyword>
<keyword evidence="10" id="KW-0325">Glycoprotein</keyword>
<feature type="transmembrane region" description="Helical" evidence="13">
    <location>
        <begin position="100"/>
        <end position="119"/>
    </location>
</feature>
<keyword evidence="7 12" id="KW-0297">G-protein coupled receptor</keyword>
<dbReference type="SUPFAM" id="SSF81321">
    <property type="entry name" value="Family A G protein-coupled receptor-like"/>
    <property type="match status" value="1"/>
</dbReference>
<keyword evidence="6 13" id="KW-1133">Transmembrane helix</keyword>
<dbReference type="PANTHER" id="PTHR26454">
    <property type="entry name" value="OLFACTORY RECEPTOR"/>
    <property type="match status" value="1"/>
</dbReference>
<accession>A0A8C8RW53</accession>
<dbReference type="FunFam" id="1.20.1070.10:FF:000010">
    <property type="entry name" value="Olfactory receptor"/>
    <property type="match status" value="1"/>
</dbReference>
<evidence type="ECO:0000256" key="8">
    <source>
        <dbReference type="ARBA" id="ARBA00023136"/>
    </source>
</evidence>
<evidence type="ECO:0000256" key="2">
    <source>
        <dbReference type="ARBA" id="ARBA00022475"/>
    </source>
</evidence>
<dbReference type="Ensembl" id="ENSPCET00000012215.1">
    <property type="protein sequence ID" value="ENSPCEP00000011810.1"/>
    <property type="gene ID" value="ENSPCEG00000009380.1"/>
</dbReference>
<evidence type="ECO:0000256" key="12">
    <source>
        <dbReference type="RuleBase" id="RU000688"/>
    </source>
</evidence>
<feature type="transmembrane region" description="Helical" evidence="13">
    <location>
        <begin position="24"/>
        <end position="47"/>
    </location>
</feature>
<dbReference type="InterPro" id="IPR000276">
    <property type="entry name" value="GPCR_Rhodpsn"/>
</dbReference>
<dbReference type="InterPro" id="IPR000725">
    <property type="entry name" value="Olfact_rcpt"/>
</dbReference>
<evidence type="ECO:0000256" key="13">
    <source>
        <dbReference type="RuleBase" id="RU363047"/>
    </source>
</evidence>
<comment type="similarity">
    <text evidence="12">Belongs to the G-protein coupled receptor 1 family.</text>
</comment>
<dbReference type="GO" id="GO:0004984">
    <property type="term" value="F:olfactory receptor activity"/>
    <property type="evidence" value="ECO:0007669"/>
    <property type="project" value="InterPro"/>
</dbReference>
<evidence type="ECO:0000256" key="1">
    <source>
        <dbReference type="ARBA" id="ARBA00004651"/>
    </source>
</evidence>
<organism evidence="15 16">
    <name type="scientific">Pelusios castaneus</name>
    <name type="common">West African mud turtle</name>
    <dbReference type="NCBI Taxonomy" id="367368"/>
    <lineage>
        <taxon>Eukaryota</taxon>
        <taxon>Metazoa</taxon>
        <taxon>Chordata</taxon>
        <taxon>Craniata</taxon>
        <taxon>Vertebrata</taxon>
        <taxon>Euteleostomi</taxon>
        <taxon>Archelosauria</taxon>
        <taxon>Testudinata</taxon>
        <taxon>Testudines</taxon>
        <taxon>Pleurodira</taxon>
        <taxon>Pelomedusidae</taxon>
        <taxon>Pelusios</taxon>
    </lineage>
</organism>
<dbReference type="PRINTS" id="PR00237">
    <property type="entry name" value="GPCRRHODOPSN"/>
</dbReference>
<proteinExistence type="inferred from homology"/>
<dbReference type="CDD" id="cd15912">
    <property type="entry name" value="7tmA_OR6C-like"/>
    <property type="match status" value="1"/>
</dbReference>
<dbReference type="InterPro" id="IPR017452">
    <property type="entry name" value="GPCR_Rhodpsn_7TM"/>
</dbReference>
<dbReference type="InterPro" id="IPR047132">
    <property type="entry name" value="Olfact_rcpt_6C-like"/>
</dbReference>
<dbReference type="GO" id="GO:0004930">
    <property type="term" value="F:G protein-coupled receptor activity"/>
    <property type="evidence" value="ECO:0007669"/>
    <property type="project" value="UniProtKB-KW"/>
</dbReference>
<feature type="transmembrane region" description="Helical" evidence="13">
    <location>
        <begin position="274"/>
        <end position="294"/>
    </location>
</feature>
<evidence type="ECO:0000256" key="3">
    <source>
        <dbReference type="ARBA" id="ARBA00022606"/>
    </source>
</evidence>
<dbReference type="Pfam" id="PF13853">
    <property type="entry name" value="7tm_4"/>
    <property type="match status" value="1"/>
</dbReference>
<dbReference type="AlphaFoldDB" id="A0A8C8RW53"/>
<dbReference type="PROSITE" id="PS50262">
    <property type="entry name" value="G_PROTEIN_RECEP_F1_2"/>
    <property type="match status" value="1"/>
</dbReference>
<feature type="transmembrane region" description="Helical" evidence="13">
    <location>
        <begin position="240"/>
        <end position="262"/>
    </location>
</feature>
<evidence type="ECO:0000256" key="7">
    <source>
        <dbReference type="ARBA" id="ARBA00023040"/>
    </source>
</evidence>
<evidence type="ECO:0000313" key="16">
    <source>
        <dbReference type="Proteomes" id="UP000694393"/>
    </source>
</evidence>
<keyword evidence="4 12" id="KW-0812">Transmembrane</keyword>
<reference evidence="15" key="2">
    <citation type="submission" date="2025-09" db="UniProtKB">
        <authorList>
            <consortium name="Ensembl"/>
        </authorList>
    </citation>
    <scope>IDENTIFICATION</scope>
</reference>
<feature type="transmembrane region" description="Helical" evidence="13">
    <location>
        <begin position="202"/>
        <end position="228"/>
    </location>
</feature>
<dbReference type="Gene3D" id="1.20.1070.10">
    <property type="entry name" value="Rhodopsin 7-helix transmembrane proteins"/>
    <property type="match status" value="1"/>
</dbReference>
<dbReference type="PRINTS" id="PR00245">
    <property type="entry name" value="OLFACTORYR"/>
</dbReference>
<dbReference type="Proteomes" id="UP000694393">
    <property type="component" value="Unplaced"/>
</dbReference>
<evidence type="ECO:0000256" key="4">
    <source>
        <dbReference type="ARBA" id="ARBA00022692"/>
    </source>
</evidence>
<protein>
    <recommendedName>
        <fullName evidence="13">Olfactory receptor</fullName>
    </recommendedName>
</protein>
<reference evidence="15" key="1">
    <citation type="submission" date="2025-08" db="UniProtKB">
        <authorList>
            <consortium name="Ensembl"/>
        </authorList>
    </citation>
    <scope>IDENTIFICATION</scope>
</reference>
<dbReference type="PROSITE" id="PS00237">
    <property type="entry name" value="G_PROTEIN_RECEP_F1_1"/>
    <property type="match status" value="1"/>
</dbReference>
<evidence type="ECO:0000256" key="5">
    <source>
        <dbReference type="ARBA" id="ARBA00022725"/>
    </source>
</evidence>
<evidence type="ECO:0000256" key="10">
    <source>
        <dbReference type="ARBA" id="ARBA00023180"/>
    </source>
</evidence>
<keyword evidence="16" id="KW-1185">Reference proteome</keyword>